<proteinExistence type="predicted"/>
<dbReference type="AlphaFoldDB" id="Q5NXA7"/>
<dbReference type="HOGENOM" id="CLU_2153080_0_0_4"/>
<reference evidence="1 2" key="1">
    <citation type="journal article" date="2005" name="Arch. Microbiol.">
        <title>The genome sequence of an anaerobic aromatic-degrading denitrifying bacterium, strain EbN1.</title>
        <authorList>
            <person name="Rabus R."/>
            <person name="Kube M."/>
            <person name="Heider J."/>
            <person name="Beck A."/>
            <person name="Heitmann K."/>
            <person name="Widdel F."/>
            <person name="Reinhardt R."/>
        </authorList>
    </citation>
    <scope>NUCLEOTIDE SEQUENCE [LARGE SCALE GENOMIC DNA]</scope>
    <source>
        <strain evidence="1 2">EbN1</strain>
        <plasmid evidence="2">Plasmid pAzo1</plasmid>
    </source>
</reference>
<protein>
    <submittedName>
        <fullName evidence="1">Uncharacterized protein</fullName>
    </submittedName>
</protein>
<evidence type="ECO:0000313" key="2">
    <source>
        <dbReference type="Proteomes" id="UP000006552"/>
    </source>
</evidence>
<dbReference type="KEGG" id="eba:p1B84"/>
<sequence length="111" mass="12055">MASFSHIRSTGVCLNPKEGLIMPTVFTVSFSDNETTPEHIESRAAELGITPEMLIRRAIAEHLGDYGLQELPPGKKVKSLTDFLIHSGVFKSGTGEVELCARSQSPDQGKL</sequence>
<gene>
    <name evidence="1" type="ORF">p1B84</name>
</gene>
<geneLocation type="plasmid" evidence="2">
    <name>pAzo1</name>
</geneLocation>
<dbReference type="CDD" id="cd21631">
    <property type="entry name" value="RHH_CopG_NikR-like"/>
    <property type="match status" value="1"/>
</dbReference>
<dbReference type="EMBL" id="CR555307">
    <property type="protein sequence ID" value="CAI10307.1"/>
    <property type="molecule type" value="Genomic_DNA"/>
</dbReference>
<name>Q5NXA7_AROAE</name>
<keyword evidence="1" id="KW-0614">Plasmid</keyword>
<accession>Q5NXA7</accession>
<organism evidence="1 2">
    <name type="scientific">Aromatoleum aromaticum (strain DSM 19018 / LMG 30748 / EbN1)</name>
    <name type="common">Azoarcus sp. (strain EbN1)</name>
    <dbReference type="NCBI Taxonomy" id="76114"/>
    <lineage>
        <taxon>Bacteria</taxon>
        <taxon>Pseudomonadati</taxon>
        <taxon>Pseudomonadota</taxon>
        <taxon>Betaproteobacteria</taxon>
        <taxon>Rhodocyclales</taxon>
        <taxon>Rhodocyclaceae</taxon>
        <taxon>Aromatoleum</taxon>
    </lineage>
</organism>
<evidence type="ECO:0000313" key="1">
    <source>
        <dbReference type="EMBL" id="CAI10307.1"/>
    </source>
</evidence>
<dbReference type="Proteomes" id="UP000006552">
    <property type="component" value="Plasmid 1"/>
</dbReference>
<keyword evidence="2" id="KW-1185">Reference proteome</keyword>